<dbReference type="Pfam" id="PF00913">
    <property type="entry name" value="Trypan_glycop"/>
    <property type="match status" value="1"/>
</dbReference>
<keyword evidence="8" id="KW-0732">Signal</keyword>
<feature type="domain" description="Trypanosome variant surface glycoprotein A-type N-terminal" evidence="9">
    <location>
        <begin position="16"/>
        <end position="280"/>
    </location>
</feature>
<evidence type="ECO:0000256" key="1">
    <source>
        <dbReference type="ARBA" id="ARBA00004609"/>
    </source>
</evidence>
<evidence type="ECO:0000256" key="3">
    <source>
        <dbReference type="ARBA" id="ARBA00022622"/>
    </source>
</evidence>
<evidence type="ECO:0000256" key="5">
    <source>
        <dbReference type="ARBA" id="ARBA00023180"/>
    </source>
</evidence>
<evidence type="ECO:0000313" key="10">
    <source>
        <dbReference type="EMBL" id="APD75327.1"/>
    </source>
</evidence>
<keyword evidence="6" id="KW-0449">Lipoprotein</keyword>
<evidence type="ECO:0000256" key="4">
    <source>
        <dbReference type="ARBA" id="ARBA00023136"/>
    </source>
</evidence>
<dbReference type="GO" id="GO:0098552">
    <property type="term" value="C:side of membrane"/>
    <property type="evidence" value="ECO:0007669"/>
    <property type="project" value="UniProtKB-KW"/>
</dbReference>
<comment type="subcellular location">
    <subcellularLocation>
        <location evidence="1">Cell membrane</location>
        <topology evidence="1">Lipid-anchor</topology>
        <topology evidence="1">GPI-anchor</topology>
    </subcellularLocation>
</comment>
<evidence type="ECO:0000256" key="8">
    <source>
        <dbReference type="SAM" id="SignalP"/>
    </source>
</evidence>
<keyword evidence="7" id="KW-0175">Coiled coil</keyword>
<feature type="chain" id="PRO_5012949756" evidence="8">
    <location>
        <begin position="29"/>
        <end position="354"/>
    </location>
</feature>
<dbReference type="SUPFAM" id="SSF58087">
    <property type="entry name" value="Variant surface glycoprotein (N-terminal domain)"/>
    <property type="match status" value="1"/>
</dbReference>
<keyword evidence="5" id="KW-0325">Glycoprotein</keyword>
<keyword evidence="2" id="KW-1003">Cell membrane</keyword>
<accession>A0A1J0RBP7</accession>
<dbReference type="GO" id="GO:0005886">
    <property type="term" value="C:plasma membrane"/>
    <property type="evidence" value="ECO:0007669"/>
    <property type="project" value="UniProtKB-SubCell"/>
</dbReference>
<feature type="signal peptide" evidence="8">
    <location>
        <begin position="1"/>
        <end position="28"/>
    </location>
</feature>
<dbReference type="InterPro" id="IPR001812">
    <property type="entry name" value="Trypano_VSG_A_N_dom"/>
</dbReference>
<protein>
    <submittedName>
        <fullName evidence="10">Variant surface glycoprotein 1125.5201</fullName>
    </submittedName>
</protein>
<sequence>MATTGPQGGAAAIITVAAALMAVQPTQATKHAIKATGFTKACGLSRGLKQLRSHAQKQISDLDQLRTEATQIKEDLLAILHMKGAAAPPQLEETILHVDAKIKKSQGDLTQYSKRAANATAAGAYAAGRIDELVIVFFQAANTGSTKFCIADDTTDTNAAHHAKLAGCLKSATATLLITEVTETAKPNLKHLMQQINDINGNQADAAGNLCKLTDTSSANGGYNDGVNTNSDVKWADGLIKFSSAGTINPGWEKVSTTGSGVPALTMAASAADELGDSPSSVTGDLKAIAKLAQEKDNDIEDIAVDKVEIGLALEAGEHKLLKANLKAIRKALHNYRSTLFKEKTKSKKGQQQR</sequence>
<dbReference type="GO" id="GO:0042783">
    <property type="term" value="P:symbiont-mediated evasion of host immune response"/>
    <property type="evidence" value="ECO:0007669"/>
    <property type="project" value="InterPro"/>
</dbReference>
<dbReference type="Gene3D" id="3.90.150.10">
    <property type="entry name" value="Variant Surface Glycoprotein, subunit A domain 1"/>
    <property type="match status" value="1"/>
</dbReference>
<evidence type="ECO:0000259" key="9">
    <source>
        <dbReference type="Pfam" id="PF00913"/>
    </source>
</evidence>
<evidence type="ECO:0000256" key="7">
    <source>
        <dbReference type="SAM" id="Coils"/>
    </source>
</evidence>
<dbReference type="AlphaFoldDB" id="A0A1J0RBP7"/>
<dbReference type="VEuPathDB" id="TriTrypDB:Tb427_000010700"/>
<evidence type="ECO:0000256" key="2">
    <source>
        <dbReference type="ARBA" id="ARBA00022475"/>
    </source>
</evidence>
<evidence type="ECO:0000256" key="6">
    <source>
        <dbReference type="ARBA" id="ARBA00023288"/>
    </source>
</evidence>
<organism evidence="10">
    <name type="scientific">Trypanosoma brucei</name>
    <dbReference type="NCBI Taxonomy" id="5691"/>
    <lineage>
        <taxon>Eukaryota</taxon>
        <taxon>Discoba</taxon>
        <taxon>Euglenozoa</taxon>
        <taxon>Kinetoplastea</taxon>
        <taxon>Metakinetoplastina</taxon>
        <taxon>Trypanosomatida</taxon>
        <taxon>Trypanosomatidae</taxon>
        <taxon>Trypanosoma</taxon>
    </lineage>
</organism>
<keyword evidence="3" id="KW-0336">GPI-anchor</keyword>
<dbReference type="EMBL" id="KX701371">
    <property type="protein sequence ID" value="APD75327.1"/>
    <property type="molecule type" value="Genomic_DNA"/>
</dbReference>
<feature type="coiled-coil region" evidence="7">
    <location>
        <begin position="48"/>
        <end position="75"/>
    </location>
</feature>
<keyword evidence="4" id="KW-0472">Membrane</keyword>
<name>A0A1J0RBP7_9TRYP</name>
<reference evidence="10" key="1">
    <citation type="submission" date="2016-08" db="EMBL/GenBank/DDBJ databases">
        <title>VSG repertoire of Trypanosoma brucei EATRO 1125.</title>
        <authorList>
            <person name="Cross G.A."/>
        </authorList>
    </citation>
    <scope>NUCLEOTIDE SEQUENCE</scope>
    <source>
        <strain evidence="10">EATRO 1125</strain>
    </source>
</reference>
<proteinExistence type="predicted"/>